<dbReference type="AlphaFoldDB" id="X0QYS0"/>
<dbReference type="Pfam" id="PF13556">
    <property type="entry name" value="HTH_30"/>
    <property type="match status" value="1"/>
</dbReference>
<proteinExistence type="predicted"/>
<comment type="caution">
    <text evidence="3">The sequence shown here is derived from an EMBL/GenBank/DDBJ whole genome shotgun (WGS) entry which is preliminary data.</text>
</comment>
<feature type="domain" description="RsbT co-antagonist protein RsbRD N-terminal" evidence="2">
    <location>
        <begin position="4"/>
        <end position="136"/>
    </location>
</feature>
<evidence type="ECO:0000313" key="3">
    <source>
        <dbReference type="EMBL" id="GAF43775.1"/>
    </source>
</evidence>
<dbReference type="Gene3D" id="1.10.10.2840">
    <property type="entry name" value="PucR C-terminal helix-turn-helix domain"/>
    <property type="match status" value="1"/>
</dbReference>
<evidence type="ECO:0000259" key="1">
    <source>
        <dbReference type="Pfam" id="PF13556"/>
    </source>
</evidence>
<feature type="domain" description="PucR C-terminal helix-turn-helix" evidence="1">
    <location>
        <begin position="295"/>
        <end position="349"/>
    </location>
</feature>
<dbReference type="EMBL" id="BAWF01000009">
    <property type="protein sequence ID" value="GAF43775.1"/>
    <property type="molecule type" value="Genomic_DNA"/>
</dbReference>
<keyword evidence="4" id="KW-1185">Reference proteome</keyword>
<dbReference type="InterPro" id="IPR042070">
    <property type="entry name" value="PucR_C-HTH_sf"/>
</dbReference>
<evidence type="ECO:0000313" key="4">
    <source>
        <dbReference type="Proteomes" id="UP000019491"/>
    </source>
</evidence>
<accession>X0QYS0</accession>
<sequence>MLGSRAADAIFAELPSYAGVNRDDVQESVGRNIRRAIKTLRSRQAPSARIRDEAAVTTRDRAQEGVPIEDIIRGYRLSLRVIHDRFLELAAEVGMPADEILESSNLLWEVGDWFTAIAAVEYRHHAVRDAVRETMRRAELLRELLGGSLSSQRIHSAATALNIDPVGRYSVFCLLPHGTAEGDTVRAALEHLPDPPPVMAEFEGRWVGLTVDPPNMRTPKHVVAVGPRVGLADLPESARIADLILRIAQNQPSGTYSLADASWRIATVAEPAVTSLLHTKYVQPALDLGEFGELLVDSVKALLQEDLNIVRAAQKLVVHPNTLRYRLGKYEELVGVSLASTSTIVEAAWVLGLPLAST</sequence>
<organism evidence="3 4">
    <name type="scientific">Rhodococcus wratislaviensis NBRC 100605</name>
    <dbReference type="NCBI Taxonomy" id="1219028"/>
    <lineage>
        <taxon>Bacteria</taxon>
        <taxon>Bacillati</taxon>
        <taxon>Actinomycetota</taxon>
        <taxon>Actinomycetes</taxon>
        <taxon>Mycobacteriales</taxon>
        <taxon>Nocardiaceae</taxon>
        <taxon>Rhodococcus</taxon>
    </lineage>
</organism>
<dbReference type="PANTHER" id="PTHR33744:SF1">
    <property type="entry name" value="DNA-BINDING TRANSCRIPTIONAL ACTIVATOR ADER"/>
    <property type="match status" value="1"/>
</dbReference>
<dbReference type="InterPro" id="IPR025751">
    <property type="entry name" value="RsbRD_N_dom"/>
</dbReference>
<name>X0QYS0_RHOWR</name>
<dbReference type="Pfam" id="PF14361">
    <property type="entry name" value="RsbRD_N"/>
    <property type="match status" value="1"/>
</dbReference>
<dbReference type="Proteomes" id="UP000019491">
    <property type="component" value="Unassembled WGS sequence"/>
</dbReference>
<evidence type="ECO:0000259" key="2">
    <source>
        <dbReference type="Pfam" id="PF14361"/>
    </source>
</evidence>
<dbReference type="InterPro" id="IPR025736">
    <property type="entry name" value="PucR_C-HTH_dom"/>
</dbReference>
<dbReference type="PANTHER" id="PTHR33744">
    <property type="entry name" value="CARBOHYDRATE DIACID REGULATOR"/>
    <property type="match status" value="1"/>
</dbReference>
<protein>
    <submittedName>
        <fullName evidence="3">Uncharacterized protein</fullName>
    </submittedName>
</protein>
<gene>
    <name evidence="3" type="ORF">RW1_009_02000</name>
</gene>
<dbReference type="InterPro" id="IPR051448">
    <property type="entry name" value="CdaR-like_regulators"/>
</dbReference>
<reference evidence="3 4" key="1">
    <citation type="submission" date="2014-02" db="EMBL/GenBank/DDBJ databases">
        <title>Whole genome shotgun sequence of Rhodococcus wratislaviensis NBRC 100605.</title>
        <authorList>
            <person name="Hosoyama A."/>
            <person name="Tsuchikane K."/>
            <person name="Yoshida I."/>
            <person name="Ohji S."/>
            <person name="Ichikawa N."/>
            <person name="Yamazoe A."/>
            <person name="Fujita N."/>
        </authorList>
    </citation>
    <scope>NUCLEOTIDE SEQUENCE [LARGE SCALE GENOMIC DNA]</scope>
    <source>
        <strain evidence="3 4">NBRC 100605</strain>
    </source>
</reference>